<feature type="transmembrane region" description="Helical" evidence="1">
    <location>
        <begin position="29"/>
        <end position="47"/>
    </location>
</feature>
<feature type="transmembrane region" description="Helical" evidence="1">
    <location>
        <begin position="6"/>
        <end position="22"/>
    </location>
</feature>
<feature type="transmembrane region" description="Helical" evidence="1">
    <location>
        <begin position="95"/>
        <end position="117"/>
    </location>
</feature>
<feature type="transmembrane region" description="Helical" evidence="1">
    <location>
        <begin position="67"/>
        <end position="83"/>
    </location>
</feature>
<reference evidence="3" key="1">
    <citation type="submission" date="2023-04" db="EMBL/GenBank/DDBJ databases">
        <title>Comparative genomic analysis of Cohnella hashimotonis sp. nov., isolated from the International Space Station.</title>
        <authorList>
            <person name="Venkateswaran K."/>
            <person name="Simpson A."/>
        </authorList>
    </citation>
    <scope>NUCLEOTIDE SEQUENCE</scope>
    <source>
        <strain evidence="3">F6_2S_P_1</strain>
    </source>
</reference>
<feature type="transmembrane region" description="Helical" evidence="1">
    <location>
        <begin position="202"/>
        <end position="222"/>
    </location>
</feature>
<dbReference type="InterPro" id="IPR031621">
    <property type="entry name" value="HisKA_7TM"/>
</dbReference>
<dbReference type="RefSeq" id="WP_282912689.1">
    <property type="nucleotide sequence ID" value="NZ_JAGRPV010000001.1"/>
</dbReference>
<dbReference type="SMART" id="SM00267">
    <property type="entry name" value="GGDEF"/>
    <property type="match status" value="1"/>
</dbReference>
<dbReference type="InterPro" id="IPR000160">
    <property type="entry name" value="GGDEF_dom"/>
</dbReference>
<accession>A0ABT6TV63</accession>
<evidence type="ECO:0000256" key="1">
    <source>
        <dbReference type="SAM" id="Phobius"/>
    </source>
</evidence>
<dbReference type="InterPro" id="IPR029787">
    <property type="entry name" value="Nucleotide_cyclase"/>
</dbReference>
<name>A0ABT6TV63_9BACL</name>
<dbReference type="EC" id="2.7.7.65" evidence="3"/>
<dbReference type="Pfam" id="PF16927">
    <property type="entry name" value="HisKA_7TM"/>
    <property type="match status" value="1"/>
</dbReference>
<keyword evidence="4" id="KW-1185">Reference proteome</keyword>
<dbReference type="GO" id="GO:0052621">
    <property type="term" value="F:diguanylate cyclase activity"/>
    <property type="evidence" value="ECO:0007669"/>
    <property type="project" value="UniProtKB-EC"/>
</dbReference>
<dbReference type="CDD" id="cd01949">
    <property type="entry name" value="GGDEF"/>
    <property type="match status" value="1"/>
</dbReference>
<keyword evidence="1" id="KW-0472">Membrane</keyword>
<dbReference type="PANTHER" id="PTHR45138:SF9">
    <property type="entry name" value="DIGUANYLATE CYCLASE DGCM-RELATED"/>
    <property type="match status" value="1"/>
</dbReference>
<protein>
    <submittedName>
        <fullName evidence="3">Diguanylate cyclase</fullName>
        <ecNumber evidence="3">2.7.7.65</ecNumber>
    </submittedName>
</protein>
<dbReference type="InterPro" id="IPR000014">
    <property type="entry name" value="PAS"/>
</dbReference>
<dbReference type="PROSITE" id="PS50887">
    <property type="entry name" value="GGDEF"/>
    <property type="match status" value="1"/>
</dbReference>
<dbReference type="CDD" id="cd00130">
    <property type="entry name" value="PAS"/>
    <property type="match status" value="1"/>
</dbReference>
<dbReference type="InterPro" id="IPR050469">
    <property type="entry name" value="Diguanylate_Cyclase"/>
</dbReference>
<dbReference type="NCBIfam" id="TIGR00254">
    <property type="entry name" value="GGDEF"/>
    <property type="match status" value="1"/>
</dbReference>
<feature type="transmembrane region" description="Helical" evidence="1">
    <location>
        <begin position="137"/>
        <end position="159"/>
    </location>
</feature>
<evidence type="ECO:0000259" key="2">
    <source>
        <dbReference type="PROSITE" id="PS50887"/>
    </source>
</evidence>
<dbReference type="SUPFAM" id="SSF55073">
    <property type="entry name" value="Nucleotide cyclase"/>
    <property type="match status" value="1"/>
</dbReference>
<dbReference type="InterPro" id="IPR035965">
    <property type="entry name" value="PAS-like_dom_sf"/>
</dbReference>
<evidence type="ECO:0000313" key="4">
    <source>
        <dbReference type="Proteomes" id="UP001161691"/>
    </source>
</evidence>
<keyword evidence="1" id="KW-0812">Transmembrane</keyword>
<dbReference type="InterPro" id="IPR043128">
    <property type="entry name" value="Rev_trsase/Diguanyl_cyclase"/>
</dbReference>
<dbReference type="Pfam" id="PF00990">
    <property type="entry name" value="GGDEF"/>
    <property type="match status" value="1"/>
</dbReference>
<dbReference type="Gene3D" id="3.30.70.270">
    <property type="match status" value="1"/>
</dbReference>
<organism evidence="3 4">
    <name type="scientific">Cohnella hashimotonis</name>
    <dbReference type="NCBI Taxonomy" id="2826895"/>
    <lineage>
        <taxon>Bacteria</taxon>
        <taxon>Bacillati</taxon>
        <taxon>Bacillota</taxon>
        <taxon>Bacilli</taxon>
        <taxon>Bacillales</taxon>
        <taxon>Paenibacillaceae</taxon>
        <taxon>Cohnella</taxon>
    </lineage>
</organism>
<proteinExistence type="predicted"/>
<dbReference type="SUPFAM" id="SSF55785">
    <property type="entry name" value="PYP-like sensor domain (PAS domain)"/>
    <property type="match status" value="1"/>
</dbReference>
<dbReference type="Gene3D" id="3.30.450.20">
    <property type="entry name" value="PAS domain"/>
    <property type="match status" value="1"/>
</dbReference>
<gene>
    <name evidence="3" type="ORF">KB449_34505</name>
</gene>
<dbReference type="Pfam" id="PF08448">
    <property type="entry name" value="PAS_4"/>
    <property type="match status" value="1"/>
</dbReference>
<dbReference type="EMBL" id="JAGRPV010000001">
    <property type="protein sequence ID" value="MDI4650093.1"/>
    <property type="molecule type" value="Genomic_DNA"/>
</dbReference>
<feature type="transmembrane region" description="Helical" evidence="1">
    <location>
        <begin position="171"/>
        <end position="190"/>
    </location>
</feature>
<sequence length="516" mass="57259">MAAWLFLFGGVLSLTGVAYAYSLRKMPGALPLFALFALTGIIMFASGREELLPGLADKLLWRNVQQIGYLFAPLSVLWLALTYTREGSRLTRQTIALMLIIPTAGLILIFTDSLHHLMRVQVYLNEAGMLVVQRTVLNQAIYGFSLLVSLVGLFVLIRSVFYTRGVQRRQLLYLIVGMYLPSVLAFMRGAGLVDFQGYTTSIGITYLPGLLIVGWGVLRYHLFDSVPFPRNRLFDMMSEGIVVLDADGRLQDLNGAARRMLRMEGDLWQGRHVSDTPLPSVHWLTAHRDRIEIVSFDFALGEGEDERQFTAKITPILHRNRVLLGSLSVLTDRTEERRREVELRQAAVTDGLTGIYNRNGFISELTRVLESARERGTQLSLLVLDIDSFKSVNDRFGHLTGDRTIRAFVDSVRKTAGELGLFGRIGGEEFALALPGLQAEEAFECAEGIRREIGHTVIADGLGGTFGITASIGVATLRPEDRSFESLYSRADAGLYEAKRLGRNATCEGGKTPIHA</sequence>
<feature type="domain" description="GGDEF" evidence="2">
    <location>
        <begin position="377"/>
        <end position="511"/>
    </location>
</feature>
<dbReference type="PANTHER" id="PTHR45138">
    <property type="entry name" value="REGULATORY COMPONENTS OF SENSORY TRANSDUCTION SYSTEM"/>
    <property type="match status" value="1"/>
</dbReference>
<comment type="caution">
    <text evidence="3">The sequence shown here is derived from an EMBL/GenBank/DDBJ whole genome shotgun (WGS) entry which is preliminary data.</text>
</comment>
<keyword evidence="1" id="KW-1133">Transmembrane helix</keyword>
<keyword evidence="3" id="KW-0808">Transferase</keyword>
<dbReference type="InterPro" id="IPR013656">
    <property type="entry name" value="PAS_4"/>
</dbReference>
<evidence type="ECO:0000313" key="3">
    <source>
        <dbReference type="EMBL" id="MDI4650093.1"/>
    </source>
</evidence>
<dbReference type="Proteomes" id="UP001161691">
    <property type="component" value="Unassembled WGS sequence"/>
</dbReference>
<keyword evidence="3" id="KW-0548">Nucleotidyltransferase</keyword>